<dbReference type="InterPro" id="IPR007624">
    <property type="entry name" value="RNA_pol_sigma70_r3"/>
</dbReference>
<dbReference type="Gene3D" id="1.10.601.10">
    <property type="entry name" value="RNA Polymerase Primary Sigma Factor"/>
    <property type="match status" value="2"/>
</dbReference>
<gene>
    <name evidence="6" type="primary">sigA</name>
    <name evidence="9" type="ordered locus">Ilyop_0188</name>
</gene>
<dbReference type="NCBIfam" id="TIGR02937">
    <property type="entry name" value="sigma70-ECF"/>
    <property type="match status" value="1"/>
</dbReference>
<dbReference type="Pfam" id="PF04539">
    <property type="entry name" value="Sigma70_r3"/>
    <property type="match status" value="1"/>
</dbReference>
<dbReference type="GO" id="GO:0006352">
    <property type="term" value="P:DNA-templated transcription initiation"/>
    <property type="evidence" value="ECO:0007669"/>
    <property type="project" value="UniProtKB-UniRule"/>
</dbReference>
<evidence type="ECO:0000256" key="2">
    <source>
        <dbReference type="ARBA" id="ARBA00023015"/>
    </source>
</evidence>
<evidence type="ECO:0000256" key="4">
    <source>
        <dbReference type="ARBA" id="ARBA00023125"/>
    </source>
</evidence>
<comment type="function">
    <text evidence="6">Sigma factors are initiation factors that promote the attachment of RNA polymerase to specific initiation sites and are then released. This sigma factor is the primary sigma factor during exponential growth.</text>
</comment>
<dbReference type="Pfam" id="PF04545">
    <property type="entry name" value="Sigma70_r4"/>
    <property type="match status" value="1"/>
</dbReference>
<evidence type="ECO:0000256" key="6">
    <source>
        <dbReference type="HAMAP-Rule" id="MF_00963"/>
    </source>
</evidence>
<dbReference type="InterPro" id="IPR050239">
    <property type="entry name" value="Sigma-70_RNA_pol_init_factors"/>
</dbReference>
<sequence length="408" mass="47094">MKDFIRNEKARALIRKSIEEKVITFEEVNEALQDDFPVDKIEFLINGMIDQGIKIIRREELEKVKSEDKDGKTSVKAATPKVAVKVDEKLDSEQVETNKKVKKVEGDFNPAEIEEVTEEELSPEKLMTISSGVDVDEPIKMYLREIGQVPLLTHKQEIEHAKNSAEGDEWATQQLVEANLRLVVSIAKKHTNRGLKLLDLIQEGNIGLMKAVEKFEYTKGYKFSTYATWWIRQAITRAIADQGRTIRIPVHMIETINKIKKESRIYLQETGKDATPEVLAERLGMESEKIKAILEMNQDPISLETPVGSEEDSELGDFVEDNKMLSPYEQTNRNLLKEQLDDVLQSLSEREEKVLRFRYGLDDGCPRTLEEVGKIFKVTRERIRQIEVKALRKLRHPSRRKKLEDFKM</sequence>
<dbReference type="InterPro" id="IPR007630">
    <property type="entry name" value="RNA_pol_sigma70_r4"/>
</dbReference>
<proteinExistence type="inferred from homology"/>
<dbReference type="AlphaFoldDB" id="E3H881"/>
<dbReference type="PROSITE" id="PS00716">
    <property type="entry name" value="SIGMA70_2"/>
    <property type="match status" value="1"/>
</dbReference>
<dbReference type="InterPro" id="IPR028630">
    <property type="entry name" value="Sigma70_RpoD"/>
</dbReference>
<dbReference type="GO" id="GO:0005737">
    <property type="term" value="C:cytoplasm"/>
    <property type="evidence" value="ECO:0007669"/>
    <property type="project" value="UniProtKB-SubCell"/>
</dbReference>
<dbReference type="InterPro" id="IPR000943">
    <property type="entry name" value="RNA_pol_sigma70"/>
</dbReference>
<feature type="region of interest" description="Sigma-70 factor domain-2" evidence="6">
    <location>
        <begin position="175"/>
        <end position="245"/>
    </location>
</feature>
<accession>E3H881</accession>
<keyword evidence="3 6" id="KW-0731">Sigma factor</keyword>
<dbReference type="PRINTS" id="PR00046">
    <property type="entry name" value="SIGMA70FCT"/>
</dbReference>
<dbReference type="PANTHER" id="PTHR30603:SF60">
    <property type="entry name" value="RNA POLYMERASE SIGMA FACTOR RPOD"/>
    <property type="match status" value="1"/>
</dbReference>
<feature type="region of interest" description="Sigma-70 factor domain-4" evidence="6">
    <location>
        <begin position="343"/>
        <end position="396"/>
    </location>
</feature>
<dbReference type="Pfam" id="PF04542">
    <property type="entry name" value="Sigma70_r2"/>
    <property type="match status" value="1"/>
</dbReference>
<dbReference type="CDD" id="cd06171">
    <property type="entry name" value="Sigma70_r4"/>
    <property type="match status" value="1"/>
</dbReference>
<dbReference type="InterPro" id="IPR013325">
    <property type="entry name" value="RNA_pol_sigma_r2"/>
</dbReference>
<dbReference type="RefSeq" id="WP_013386648.1">
    <property type="nucleotide sequence ID" value="NC_014632.1"/>
</dbReference>
<dbReference type="HAMAP" id="MF_00963">
    <property type="entry name" value="Sigma70_RpoD_SigA"/>
    <property type="match status" value="1"/>
</dbReference>
<dbReference type="GO" id="GO:0003677">
    <property type="term" value="F:DNA binding"/>
    <property type="evidence" value="ECO:0007669"/>
    <property type="project" value="UniProtKB-UniRule"/>
</dbReference>
<organism evidence="9 10">
    <name type="scientific">Ilyobacter polytropus (strain ATCC 51220 / DSM 2926 / LMG 16218 / CuHBu1)</name>
    <dbReference type="NCBI Taxonomy" id="572544"/>
    <lineage>
        <taxon>Bacteria</taxon>
        <taxon>Fusobacteriati</taxon>
        <taxon>Fusobacteriota</taxon>
        <taxon>Fusobacteriia</taxon>
        <taxon>Fusobacteriales</taxon>
        <taxon>Fusobacteriaceae</taxon>
        <taxon>Ilyobacter</taxon>
    </lineage>
</organism>
<dbReference type="InterPro" id="IPR036388">
    <property type="entry name" value="WH-like_DNA-bd_sf"/>
</dbReference>
<dbReference type="InterPro" id="IPR007127">
    <property type="entry name" value="RNA_pol_sigma_70_r1_1"/>
</dbReference>
<dbReference type="EMBL" id="CP002281">
    <property type="protein sequence ID" value="ADO81977.1"/>
    <property type="molecule type" value="Genomic_DNA"/>
</dbReference>
<feature type="short sequence motif" description="Interaction with polymerase core subunit RpoC" evidence="6">
    <location>
        <begin position="199"/>
        <end position="202"/>
    </location>
</feature>
<dbReference type="InterPro" id="IPR012760">
    <property type="entry name" value="RNA_pol_sigma_RpoD_C"/>
</dbReference>
<dbReference type="InterPro" id="IPR007627">
    <property type="entry name" value="RNA_pol_sigma70_r2"/>
</dbReference>
<evidence type="ECO:0000313" key="10">
    <source>
        <dbReference type="Proteomes" id="UP000006875"/>
    </source>
</evidence>
<feature type="region of interest" description="Sigma-70 factor domain-3" evidence="6">
    <location>
        <begin position="254"/>
        <end position="330"/>
    </location>
</feature>
<name>E3H881_ILYPC</name>
<evidence type="ECO:0000256" key="1">
    <source>
        <dbReference type="ARBA" id="ARBA00022490"/>
    </source>
</evidence>
<dbReference type="Proteomes" id="UP000006875">
    <property type="component" value="Chromosome"/>
</dbReference>
<dbReference type="Pfam" id="PF00140">
    <property type="entry name" value="Sigma70_r1_2"/>
    <property type="match status" value="1"/>
</dbReference>
<dbReference type="eggNOG" id="COG0568">
    <property type="taxonomic scope" value="Bacteria"/>
</dbReference>
<protein>
    <recommendedName>
        <fullName evidence="6">RNA polymerase sigma factor SigA</fullName>
    </recommendedName>
</protein>
<feature type="domain" description="RNA polymerase sigma-70" evidence="8">
    <location>
        <begin position="368"/>
        <end position="394"/>
    </location>
</feature>
<evidence type="ECO:0000256" key="5">
    <source>
        <dbReference type="ARBA" id="ARBA00023163"/>
    </source>
</evidence>
<reference evidence="9 10" key="1">
    <citation type="journal article" date="2010" name="Stand. Genomic Sci.">
        <title>Complete genome sequence of Ilyobacter polytropus type strain (CuHbu1).</title>
        <authorList>
            <person name="Sikorski J."/>
            <person name="Chertkov O."/>
            <person name="Lapidus A."/>
            <person name="Nolan M."/>
            <person name="Lucas S."/>
            <person name="Del Rio T.G."/>
            <person name="Tice H."/>
            <person name="Cheng J.F."/>
            <person name="Tapia R."/>
            <person name="Han C."/>
            <person name="Goodwin L."/>
            <person name="Pitluck S."/>
            <person name="Liolios K."/>
            <person name="Ivanova N."/>
            <person name="Mavromatis K."/>
            <person name="Mikhailova N."/>
            <person name="Pati A."/>
            <person name="Chen A."/>
            <person name="Palaniappan K."/>
            <person name="Land M."/>
            <person name="Hauser L."/>
            <person name="Chang Y.J."/>
            <person name="Jeffries C.D."/>
            <person name="Brambilla E."/>
            <person name="Yasawong M."/>
            <person name="Rohde M."/>
            <person name="Pukall R."/>
            <person name="Spring S."/>
            <person name="Goker M."/>
            <person name="Woyke T."/>
            <person name="Bristow J."/>
            <person name="Eisen J.A."/>
            <person name="Markowitz V."/>
            <person name="Hugenholtz P."/>
            <person name="Kyrpides N.C."/>
            <person name="Klenk H.P."/>
        </authorList>
    </citation>
    <scope>NUCLEOTIDE SEQUENCE [LARGE SCALE GENOMIC DNA]</scope>
    <source>
        <strain evidence="10">ATCC 51220 / DSM 2926 / LMG 16218 / CuHBu1</strain>
    </source>
</reference>
<dbReference type="FunFam" id="1.10.601.10:FF:000001">
    <property type="entry name" value="RNA polymerase sigma factor SigA"/>
    <property type="match status" value="1"/>
</dbReference>
<dbReference type="SUPFAM" id="SSF88659">
    <property type="entry name" value="Sigma3 and sigma4 domains of RNA polymerase sigma factors"/>
    <property type="match status" value="2"/>
</dbReference>
<keyword evidence="4 6" id="KW-0238">DNA-binding</keyword>
<evidence type="ECO:0000259" key="8">
    <source>
        <dbReference type="PROSITE" id="PS00716"/>
    </source>
</evidence>
<dbReference type="GO" id="GO:0016987">
    <property type="term" value="F:sigma factor activity"/>
    <property type="evidence" value="ECO:0007669"/>
    <property type="project" value="UniProtKB-UniRule"/>
</dbReference>
<feature type="domain" description="RNA polymerase sigma-70" evidence="7">
    <location>
        <begin position="199"/>
        <end position="212"/>
    </location>
</feature>
<comment type="subunit">
    <text evidence="6">Interacts transiently with the RNA polymerase catalytic core.</text>
</comment>
<dbReference type="KEGG" id="ipo:Ilyop_0188"/>
<keyword evidence="10" id="KW-1185">Reference proteome</keyword>
<dbReference type="InterPro" id="IPR013324">
    <property type="entry name" value="RNA_pol_sigma_r3/r4-like"/>
</dbReference>
<dbReference type="InterPro" id="IPR014284">
    <property type="entry name" value="RNA_pol_sigma-70_dom"/>
</dbReference>
<dbReference type="NCBIfam" id="TIGR02393">
    <property type="entry name" value="RpoD_Cterm"/>
    <property type="match status" value="1"/>
</dbReference>
<dbReference type="SUPFAM" id="SSF88946">
    <property type="entry name" value="Sigma2 domain of RNA polymerase sigma factors"/>
    <property type="match status" value="1"/>
</dbReference>
<dbReference type="Gene3D" id="1.10.10.10">
    <property type="entry name" value="Winged helix-like DNA-binding domain superfamily/Winged helix DNA-binding domain"/>
    <property type="match status" value="2"/>
</dbReference>
<dbReference type="Gene3D" id="1.10.220.120">
    <property type="entry name" value="Sigma-70 factor, region 1.1"/>
    <property type="match status" value="1"/>
</dbReference>
<evidence type="ECO:0000313" key="9">
    <source>
        <dbReference type="EMBL" id="ADO81977.1"/>
    </source>
</evidence>
<dbReference type="HOGENOM" id="CLU_014793_3_3_0"/>
<dbReference type="InterPro" id="IPR009042">
    <property type="entry name" value="RNA_pol_sigma70_r1_2"/>
</dbReference>
<dbReference type="OrthoDB" id="9809557at2"/>
<dbReference type="Pfam" id="PF03979">
    <property type="entry name" value="Sigma70_r1_1"/>
    <property type="match status" value="1"/>
</dbReference>
<evidence type="ECO:0000256" key="3">
    <source>
        <dbReference type="ARBA" id="ARBA00023082"/>
    </source>
</evidence>
<comment type="subcellular location">
    <subcellularLocation>
        <location evidence="6">Cytoplasm</location>
    </subcellularLocation>
</comment>
<dbReference type="InterPro" id="IPR042189">
    <property type="entry name" value="RNA_pol_sigma_70_r1_1_sf"/>
</dbReference>
<dbReference type="PROSITE" id="PS00715">
    <property type="entry name" value="SIGMA70_1"/>
    <property type="match status" value="1"/>
</dbReference>
<dbReference type="PANTHER" id="PTHR30603">
    <property type="entry name" value="RNA POLYMERASE SIGMA FACTOR RPO"/>
    <property type="match status" value="1"/>
</dbReference>
<comment type="similarity">
    <text evidence="6">Belongs to the sigma-70 factor family. RpoD/SigA subfamily.</text>
</comment>
<keyword evidence="2 6" id="KW-0805">Transcription regulation</keyword>
<dbReference type="STRING" id="572544.Ilyop_0188"/>
<evidence type="ECO:0000259" key="7">
    <source>
        <dbReference type="PROSITE" id="PS00715"/>
    </source>
</evidence>
<feature type="DNA-binding region" description="H-T-H motif" evidence="6">
    <location>
        <begin position="369"/>
        <end position="388"/>
    </location>
</feature>
<keyword evidence="5 6" id="KW-0804">Transcription</keyword>
<keyword evidence="1 6" id="KW-0963">Cytoplasm</keyword>